<evidence type="ECO:0000256" key="1">
    <source>
        <dbReference type="SAM" id="MobiDB-lite"/>
    </source>
</evidence>
<dbReference type="AlphaFoldDB" id="A0A1H1FLP0"/>
<name>A0A1H1FLP0_NATTX</name>
<organism evidence="2 3">
    <name type="scientific">Natronobacterium texcoconense</name>
    <dbReference type="NCBI Taxonomy" id="1095778"/>
    <lineage>
        <taxon>Archaea</taxon>
        <taxon>Methanobacteriati</taxon>
        <taxon>Methanobacteriota</taxon>
        <taxon>Stenosarchaea group</taxon>
        <taxon>Halobacteria</taxon>
        <taxon>Halobacteriales</taxon>
        <taxon>Natrialbaceae</taxon>
        <taxon>Natronobacterium</taxon>
    </lineage>
</organism>
<gene>
    <name evidence="2" type="ORF">SAMN04489842_2019</name>
</gene>
<dbReference type="Proteomes" id="UP000198848">
    <property type="component" value="Unassembled WGS sequence"/>
</dbReference>
<dbReference type="OrthoDB" id="387021at2157"/>
<reference evidence="3" key="1">
    <citation type="submission" date="2016-10" db="EMBL/GenBank/DDBJ databases">
        <authorList>
            <person name="Varghese N."/>
            <person name="Submissions S."/>
        </authorList>
    </citation>
    <scope>NUCLEOTIDE SEQUENCE [LARGE SCALE GENOMIC DNA]</scope>
    <source>
        <strain evidence="3">DSM 24767</strain>
    </source>
</reference>
<dbReference type="RefSeq" id="WP_090381074.1">
    <property type="nucleotide sequence ID" value="NZ_FNLC01000002.1"/>
</dbReference>
<keyword evidence="3" id="KW-1185">Reference proteome</keyword>
<feature type="region of interest" description="Disordered" evidence="1">
    <location>
        <begin position="377"/>
        <end position="416"/>
    </location>
</feature>
<protein>
    <submittedName>
        <fullName evidence="2">Uncharacterized protein</fullName>
    </submittedName>
</protein>
<evidence type="ECO:0000313" key="3">
    <source>
        <dbReference type="Proteomes" id="UP000198848"/>
    </source>
</evidence>
<dbReference type="EMBL" id="FNLC01000002">
    <property type="protein sequence ID" value="SDR01841.1"/>
    <property type="molecule type" value="Genomic_DNA"/>
</dbReference>
<proteinExistence type="predicted"/>
<evidence type="ECO:0000313" key="2">
    <source>
        <dbReference type="EMBL" id="SDR01841.1"/>
    </source>
</evidence>
<accession>A0A1H1FLP0</accession>
<sequence>MRRVALFAAITATIVFGLVAAGLVPVAVATDENATVTTYRAVDVTSDDLENADEIESLIADGSIENASAMVWTETLVVAIEDEQLPASESTNGAEGTNEFFDALEDADADLRLYQTNPTPETGVTEVPLGPENTTIYRDGTVTYAVVEPGFPVADEQDVWDREAFGVAYGTEHEPYPMDEPMRFYESKAEVRHLSDGDPLPTETMQRDVEVNVPADEGVDVRLELEGEARTATVGPSPDGGFEFDLADVDPGTGYELELRHDGTVIETYAGSVENPAGELEVIDVGETTVDGTPARNLTLDVALSHGGTVRITDADDDLHYRERLDPGTNRTLTVPDGDRTTLPTDEEIHVHLEREPPLFESHYPGNSPAAVIDGNGSVTEGESIVDQDDTGPGTERATDGNETGTARNEPSVDETPGFGIGAAGLAVAVGVILVARRTDTCDVAREG</sequence>